<keyword evidence="4 8" id="KW-1133">Transmembrane helix</keyword>
<feature type="transmembrane region" description="Helical" evidence="8">
    <location>
        <begin position="44"/>
        <end position="64"/>
    </location>
</feature>
<dbReference type="AlphaFoldDB" id="A0A0U4F0A1"/>
<gene>
    <name evidence="10" type="ORF">AOX59_10275</name>
</gene>
<organism evidence="10 11">
    <name type="scientific">Lentibacillus amyloliquefaciens</name>
    <dbReference type="NCBI Taxonomy" id="1472767"/>
    <lineage>
        <taxon>Bacteria</taxon>
        <taxon>Bacillati</taxon>
        <taxon>Bacillota</taxon>
        <taxon>Bacilli</taxon>
        <taxon>Bacillales</taxon>
        <taxon>Bacillaceae</taxon>
        <taxon>Lentibacillus</taxon>
    </lineage>
</organism>
<feature type="transmembrane region" description="Helical" evidence="8">
    <location>
        <begin position="115"/>
        <end position="136"/>
    </location>
</feature>
<dbReference type="SUPFAM" id="SSF81324">
    <property type="entry name" value="Voltage-gated potassium channels"/>
    <property type="match status" value="1"/>
</dbReference>
<keyword evidence="3 8" id="KW-0812">Transmembrane</keyword>
<protein>
    <recommendedName>
        <fullName evidence="9">Potassium channel domain-containing protein</fullName>
    </recommendedName>
</protein>
<reference evidence="10 11" key="1">
    <citation type="submission" date="2016-01" db="EMBL/GenBank/DDBJ databases">
        <title>Complete genome sequence of strain Lentibacillus amyloliquefaciens LAM0015T isolated from saline sediment.</title>
        <authorList>
            <person name="Wang J.-L."/>
            <person name="He M.-X."/>
        </authorList>
    </citation>
    <scope>NUCLEOTIDE SEQUENCE [LARGE SCALE GENOMIC DNA]</scope>
    <source>
        <strain evidence="10 11">LAM0015</strain>
    </source>
</reference>
<dbReference type="PANTHER" id="PTHR11537:SF254">
    <property type="entry name" value="POTASSIUM VOLTAGE-GATED CHANNEL PROTEIN SHAB"/>
    <property type="match status" value="1"/>
</dbReference>
<dbReference type="GO" id="GO:0001508">
    <property type="term" value="P:action potential"/>
    <property type="evidence" value="ECO:0007669"/>
    <property type="project" value="TreeGrafter"/>
</dbReference>
<evidence type="ECO:0000256" key="2">
    <source>
        <dbReference type="ARBA" id="ARBA00022448"/>
    </source>
</evidence>
<sequence length="150" mass="16742">MDVISLIVAIGVAVVVAVSILDFIRGGKTRERMHVHEGQFSFEIFYTLLMIYLIVILGFGLIYFVLSMNHILLVEGGELREVSMFGSLIHSFYFSGVTLLTIGYGDITPIGIGRIIALIQALIGYVLPAAFVLKIVQNNQYNRERNDDML</sequence>
<evidence type="ECO:0000256" key="6">
    <source>
        <dbReference type="ARBA" id="ARBA00023136"/>
    </source>
</evidence>
<dbReference type="OrthoDB" id="9813518at2"/>
<evidence type="ECO:0000256" key="3">
    <source>
        <dbReference type="ARBA" id="ARBA00022692"/>
    </source>
</evidence>
<dbReference type="InterPro" id="IPR028325">
    <property type="entry name" value="VG_K_chnl"/>
</dbReference>
<dbReference type="GO" id="GO:0008076">
    <property type="term" value="C:voltage-gated potassium channel complex"/>
    <property type="evidence" value="ECO:0007669"/>
    <property type="project" value="InterPro"/>
</dbReference>
<proteinExistence type="predicted"/>
<dbReference type="InterPro" id="IPR013099">
    <property type="entry name" value="K_chnl_dom"/>
</dbReference>
<evidence type="ECO:0000256" key="8">
    <source>
        <dbReference type="SAM" id="Phobius"/>
    </source>
</evidence>
<evidence type="ECO:0000256" key="4">
    <source>
        <dbReference type="ARBA" id="ARBA00022989"/>
    </source>
</evidence>
<evidence type="ECO:0000256" key="5">
    <source>
        <dbReference type="ARBA" id="ARBA00023065"/>
    </source>
</evidence>
<feature type="transmembrane region" description="Helical" evidence="8">
    <location>
        <begin position="6"/>
        <end position="24"/>
    </location>
</feature>
<feature type="domain" description="Potassium channel" evidence="9">
    <location>
        <begin position="52"/>
        <end position="137"/>
    </location>
</feature>
<evidence type="ECO:0000256" key="7">
    <source>
        <dbReference type="ARBA" id="ARBA00023303"/>
    </source>
</evidence>
<keyword evidence="5" id="KW-0406">Ion transport</keyword>
<evidence type="ECO:0000313" key="11">
    <source>
        <dbReference type="Proteomes" id="UP000050331"/>
    </source>
</evidence>
<dbReference type="Pfam" id="PF07885">
    <property type="entry name" value="Ion_trans_2"/>
    <property type="match status" value="1"/>
</dbReference>
<dbReference type="STRING" id="1472767.AOX59_10275"/>
<feature type="transmembrane region" description="Helical" evidence="8">
    <location>
        <begin position="84"/>
        <end position="103"/>
    </location>
</feature>
<dbReference type="PANTHER" id="PTHR11537">
    <property type="entry name" value="VOLTAGE-GATED POTASSIUM CHANNEL"/>
    <property type="match status" value="1"/>
</dbReference>
<name>A0A0U4F0A1_9BACI</name>
<keyword evidence="2" id="KW-0813">Transport</keyword>
<accession>A0A0U4F0A1</accession>
<keyword evidence="11" id="KW-1185">Reference proteome</keyword>
<keyword evidence="7" id="KW-0407">Ion channel</keyword>
<dbReference type="KEGG" id="lao:AOX59_10275"/>
<dbReference type="Gene3D" id="1.10.287.70">
    <property type="match status" value="1"/>
</dbReference>
<dbReference type="Proteomes" id="UP000050331">
    <property type="component" value="Chromosome"/>
</dbReference>
<evidence type="ECO:0000313" key="10">
    <source>
        <dbReference type="EMBL" id="ALX48951.1"/>
    </source>
</evidence>
<evidence type="ECO:0000256" key="1">
    <source>
        <dbReference type="ARBA" id="ARBA00004141"/>
    </source>
</evidence>
<evidence type="ECO:0000259" key="9">
    <source>
        <dbReference type="Pfam" id="PF07885"/>
    </source>
</evidence>
<dbReference type="EMBL" id="CP013862">
    <property type="protein sequence ID" value="ALX48951.1"/>
    <property type="molecule type" value="Genomic_DNA"/>
</dbReference>
<keyword evidence="6 8" id="KW-0472">Membrane</keyword>
<dbReference type="RefSeq" id="WP_068445278.1">
    <property type="nucleotide sequence ID" value="NZ_CP013862.1"/>
</dbReference>
<comment type="subcellular location">
    <subcellularLocation>
        <location evidence="1">Membrane</location>
        <topology evidence="1">Multi-pass membrane protein</topology>
    </subcellularLocation>
</comment>
<dbReference type="GO" id="GO:0005249">
    <property type="term" value="F:voltage-gated potassium channel activity"/>
    <property type="evidence" value="ECO:0007669"/>
    <property type="project" value="InterPro"/>
</dbReference>